<dbReference type="SUPFAM" id="SSF52172">
    <property type="entry name" value="CheY-like"/>
    <property type="match status" value="1"/>
</dbReference>
<evidence type="ECO:0000313" key="10">
    <source>
        <dbReference type="EMBL" id="BCS84699.1"/>
    </source>
</evidence>
<dbReference type="PANTHER" id="PTHR43547">
    <property type="entry name" value="TWO-COMPONENT HISTIDINE KINASE"/>
    <property type="match status" value="1"/>
</dbReference>
<evidence type="ECO:0000259" key="9">
    <source>
        <dbReference type="PROSITE" id="PS50110"/>
    </source>
</evidence>
<dbReference type="PANTHER" id="PTHR43547:SF2">
    <property type="entry name" value="HYBRID SIGNAL TRANSDUCTION HISTIDINE KINASE C"/>
    <property type="match status" value="1"/>
</dbReference>
<dbReference type="Gene3D" id="1.10.287.130">
    <property type="match status" value="1"/>
</dbReference>
<dbReference type="Gene3D" id="1.10.10.60">
    <property type="entry name" value="Homeodomain-like"/>
    <property type="match status" value="1"/>
</dbReference>
<dbReference type="SMART" id="SM00388">
    <property type="entry name" value="HisKA"/>
    <property type="match status" value="1"/>
</dbReference>
<reference evidence="10 11" key="1">
    <citation type="journal article" date="2022" name="Int. J. Syst. Evol. Microbiol.">
        <title>Prevotella herbatica sp. nov., a plant polysaccharide-decomposing anaerobic bacterium isolated from a methanogenic reactor.</title>
        <authorList>
            <person name="Uek A."/>
            <person name="Tonouchi A."/>
            <person name="Kaku N."/>
            <person name="Ueki K."/>
        </authorList>
    </citation>
    <scope>NUCLEOTIDE SEQUENCE [LARGE SCALE GENOMIC DNA]</scope>
    <source>
        <strain evidence="10 11">WR041</strain>
    </source>
</reference>
<dbReference type="Pfam" id="PF00072">
    <property type="entry name" value="Response_reg"/>
    <property type="match status" value="1"/>
</dbReference>
<dbReference type="SMART" id="SM00342">
    <property type="entry name" value="HTH_ARAC"/>
    <property type="match status" value="1"/>
</dbReference>
<keyword evidence="11" id="KW-1185">Reference proteome</keyword>
<dbReference type="InterPro" id="IPR011006">
    <property type="entry name" value="CheY-like_superfamily"/>
</dbReference>
<organism evidence="10 11">
    <name type="scientific">Prevotella herbatica</name>
    <dbReference type="NCBI Taxonomy" id="2801997"/>
    <lineage>
        <taxon>Bacteria</taxon>
        <taxon>Pseudomonadati</taxon>
        <taxon>Bacteroidota</taxon>
        <taxon>Bacteroidia</taxon>
        <taxon>Bacteroidales</taxon>
        <taxon>Prevotellaceae</taxon>
        <taxon>Prevotella</taxon>
    </lineage>
</organism>
<keyword evidence="3 6" id="KW-0597">Phosphoprotein</keyword>
<keyword evidence="4" id="KW-0805">Transcription regulation</keyword>
<gene>
    <name evidence="10" type="ORF">prwr041_05920</name>
</gene>
<dbReference type="CDD" id="cd17574">
    <property type="entry name" value="REC_OmpR"/>
    <property type="match status" value="1"/>
</dbReference>
<dbReference type="InterPro" id="IPR009057">
    <property type="entry name" value="Homeodomain-like_sf"/>
</dbReference>
<evidence type="ECO:0000259" key="8">
    <source>
        <dbReference type="PROSITE" id="PS01124"/>
    </source>
</evidence>
<evidence type="ECO:0000256" key="4">
    <source>
        <dbReference type="ARBA" id="ARBA00023015"/>
    </source>
</evidence>
<feature type="transmembrane region" description="Helical" evidence="7">
    <location>
        <begin position="345"/>
        <end position="367"/>
    </location>
</feature>
<dbReference type="PROSITE" id="PS01124">
    <property type="entry name" value="HTH_ARAC_FAMILY_2"/>
    <property type="match status" value="1"/>
</dbReference>
<comment type="catalytic activity">
    <reaction evidence="1">
        <text>ATP + protein L-histidine = ADP + protein N-phospho-L-histidine.</text>
        <dbReference type="EC" id="2.7.13.3"/>
    </reaction>
</comment>
<dbReference type="InterPro" id="IPR001789">
    <property type="entry name" value="Sig_transdc_resp-reg_receiver"/>
</dbReference>
<dbReference type="Pfam" id="PF13407">
    <property type="entry name" value="Peripla_BP_4"/>
    <property type="match status" value="1"/>
</dbReference>
<dbReference type="SMART" id="SM00448">
    <property type="entry name" value="REC"/>
    <property type="match status" value="1"/>
</dbReference>
<dbReference type="CDD" id="cd00082">
    <property type="entry name" value="HisKA"/>
    <property type="match status" value="1"/>
</dbReference>
<sequence length="746" mass="84341">MKKYIIYSLIIATIVLSACTAKHKSYEIGVSQCSSGEWREKINNEMLSAQHLYDSEAKINIVNCYNDPKLQVRQIDSLIDAGVDLLIVSPYEYTQLEPSLAKAKKKNIPVVLFDRKSKSNNYTAYIGGDNVEAGRKLANYTLSMIRDGDVKPEGRKPIVWEMTGPMTMSPAKDRHDGFCSVIKKQTNIDYFNTESDWTPEDCYRQMKTYLQSGKQVDVVFCHSDIDAVGAFKAAKELGKEKNIKFLGIDGLPGKDGGLEQVKNGVLTGTYIYPTHGEEIIQLVLNILDCKPYERNTTIQSFVVTPQNVNDIIMSTNLIIKQNNYLVTIKNKLENYLGLYNLQRSVLYISIVAIFLLLLALFFIIKAIKAIKRSNHKYRKASDKMRELNEEQTLFYTNASHQLKTPLTLITGPLKVLSENNDIKGTDRDLLNILNRNVAQLDGLVSNVINFRKEVDAAIADDNAQLASSGGQQNRDDIQEGHTNLLLRADCEELSTLLIVDDNADMRKYLRTLLAQSYYVIEASDGQSGLQLARESVPDLIVSDVMMPVMDGLQFCKQIKEDCITSHIPVIMLTARSAESQQIEGFEHGADAYIIKPFNAQFLISRINNLLQSRIQLRKLFSEKEVKTETITQEAHIEQESTPDRRFMDALKDAIDKHISDAHLKMDDLGEELGMSRVQLYRKVKALTGLSPVELLRKIRLQKAYSLLLNSDMTISEISYKVGFGTPSYFSSCFKKQYDVYPTDVRK</sequence>
<feature type="modified residue" description="4-aspartylphosphate" evidence="6">
    <location>
        <position position="543"/>
    </location>
</feature>
<keyword evidence="7" id="KW-1133">Transmembrane helix</keyword>
<accession>A0ABM7NW09</accession>
<evidence type="ECO:0000256" key="5">
    <source>
        <dbReference type="ARBA" id="ARBA00023163"/>
    </source>
</evidence>
<feature type="domain" description="HTH araC/xylS-type" evidence="8">
    <location>
        <begin position="648"/>
        <end position="746"/>
    </location>
</feature>
<dbReference type="PROSITE" id="PS51257">
    <property type="entry name" value="PROKAR_LIPOPROTEIN"/>
    <property type="match status" value="1"/>
</dbReference>
<dbReference type="SUPFAM" id="SSF46689">
    <property type="entry name" value="Homeodomain-like"/>
    <property type="match status" value="1"/>
</dbReference>
<keyword evidence="7" id="KW-0472">Membrane</keyword>
<evidence type="ECO:0000313" key="11">
    <source>
        <dbReference type="Proteomes" id="UP001319045"/>
    </source>
</evidence>
<evidence type="ECO:0000256" key="1">
    <source>
        <dbReference type="ARBA" id="ARBA00000085"/>
    </source>
</evidence>
<dbReference type="Gene3D" id="3.40.50.2300">
    <property type="match status" value="3"/>
</dbReference>
<dbReference type="InterPro" id="IPR003661">
    <property type="entry name" value="HisK_dim/P_dom"/>
</dbReference>
<dbReference type="EC" id="2.7.13.3" evidence="2"/>
<protein>
    <recommendedName>
        <fullName evidence="2">histidine kinase</fullName>
        <ecNumber evidence="2">2.7.13.3</ecNumber>
    </recommendedName>
</protein>
<proteinExistence type="predicted"/>
<dbReference type="SUPFAM" id="SSF53822">
    <property type="entry name" value="Periplasmic binding protein-like I"/>
    <property type="match status" value="1"/>
</dbReference>
<dbReference type="InterPro" id="IPR036097">
    <property type="entry name" value="HisK_dim/P_sf"/>
</dbReference>
<evidence type="ECO:0000256" key="3">
    <source>
        <dbReference type="ARBA" id="ARBA00022553"/>
    </source>
</evidence>
<dbReference type="Proteomes" id="UP001319045">
    <property type="component" value="Chromosome"/>
</dbReference>
<dbReference type="EMBL" id="AP024484">
    <property type="protein sequence ID" value="BCS84699.1"/>
    <property type="molecule type" value="Genomic_DNA"/>
</dbReference>
<dbReference type="InterPro" id="IPR025997">
    <property type="entry name" value="SBP_2_dom"/>
</dbReference>
<evidence type="ECO:0000256" key="6">
    <source>
        <dbReference type="PROSITE-ProRule" id="PRU00169"/>
    </source>
</evidence>
<dbReference type="Pfam" id="PF00512">
    <property type="entry name" value="HisKA"/>
    <property type="match status" value="1"/>
</dbReference>
<dbReference type="Pfam" id="PF12833">
    <property type="entry name" value="HTH_18"/>
    <property type="match status" value="1"/>
</dbReference>
<evidence type="ECO:0000256" key="7">
    <source>
        <dbReference type="SAM" id="Phobius"/>
    </source>
</evidence>
<feature type="domain" description="Response regulatory" evidence="9">
    <location>
        <begin position="495"/>
        <end position="610"/>
    </location>
</feature>
<dbReference type="InterPro" id="IPR028082">
    <property type="entry name" value="Peripla_BP_I"/>
</dbReference>
<dbReference type="SUPFAM" id="SSF47384">
    <property type="entry name" value="Homodimeric domain of signal transducing histidine kinase"/>
    <property type="match status" value="1"/>
</dbReference>
<dbReference type="InterPro" id="IPR018060">
    <property type="entry name" value="HTH_AraC"/>
</dbReference>
<keyword evidence="5" id="KW-0804">Transcription</keyword>
<evidence type="ECO:0000256" key="2">
    <source>
        <dbReference type="ARBA" id="ARBA00012438"/>
    </source>
</evidence>
<dbReference type="RefSeq" id="WP_207154867.1">
    <property type="nucleotide sequence ID" value="NZ_AP024484.1"/>
</dbReference>
<keyword evidence="7" id="KW-0812">Transmembrane</keyword>
<name>A0ABM7NW09_9BACT</name>
<dbReference type="CDD" id="cd06308">
    <property type="entry name" value="PBP1_sensor_kinase-like"/>
    <property type="match status" value="1"/>
</dbReference>
<dbReference type="PROSITE" id="PS50110">
    <property type="entry name" value="RESPONSE_REGULATORY"/>
    <property type="match status" value="1"/>
</dbReference>